<dbReference type="Pfam" id="PF11213">
    <property type="entry name" value="DUF3006"/>
    <property type="match status" value="1"/>
</dbReference>
<gene>
    <name evidence="1" type="ORF">SAMN05216352_1502</name>
</gene>
<dbReference type="RefSeq" id="WP_091588511.1">
    <property type="nucleotide sequence ID" value="NZ_FNDU01000050.1"/>
</dbReference>
<accession>A0A1G8SAW8</accession>
<organism evidence="1 2">
    <name type="scientific">Alteribacillus bidgolensis</name>
    <dbReference type="NCBI Taxonomy" id="930129"/>
    <lineage>
        <taxon>Bacteria</taxon>
        <taxon>Bacillati</taxon>
        <taxon>Bacillota</taxon>
        <taxon>Bacilli</taxon>
        <taxon>Bacillales</taxon>
        <taxon>Bacillaceae</taxon>
        <taxon>Alteribacillus</taxon>
    </lineage>
</organism>
<proteinExistence type="predicted"/>
<dbReference type="EMBL" id="FNDU01000050">
    <property type="protein sequence ID" value="SDJ26334.1"/>
    <property type="molecule type" value="Genomic_DNA"/>
</dbReference>
<sequence>MEKYTIDRFEGELAVLLHSGDETVQKDVLKSQLPDGVKQGDVLEIIFKDNDTVKKAVIKEDETESKKAKAKSLLEKLKNKK</sequence>
<keyword evidence="2" id="KW-1185">Reference proteome</keyword>
<dbReference type="AlphaFoldDB" id="A0A1G8SAW8"/>
<name>A0A1G8SAW8_9BACI</name>
<reference evidence="1 2" key="1">
    <citation type="submission" date="2016-10" db="EMBL/GenBank/DDBJ databases">
        <authorList>
            <person name="de Groot N.N."/>
        </authorList>
    </citation>
    <scope>NUCLEOTIDE SEQUENCE [LARGE SCALE GENOMIC DNA]</scope>
    <source>
        <strain evidence="2">P4B,CCM 7963,CECT 7998,DSM 25260,IBRC-M 10614,KCTC 13821</strain>
    </source>
</reference>
<evidence type="ECO:0008006" key="3">
    <source>
        <dbReference type="Google" id="ProtNLM"/>
    </source>
</evidence>
<evidence type="ECO:0000313" key="1">
    <source>
        <dbReference type="EMBL" id="SDJ26334.1"/>
    </source>
</evidence>
<evidence type="ECO:0000313" key="2">
    <source>
        <dbReference type="Proteomes" id="UP000199017"/>
    </source>
</evidence>
<protein>
    <recommendedName>
        <fullName evidence="3">DUF3006 domain-containing protein</fullName>
    </recommendedName>
</protein>
<dbReference type="OrthoDB" id="2452890at2"/>
<dbReference type="InterPro" id="IPR021377">
    <property type="entry name" value="DUF3006"/>
</dbReference>
<dbReference type="Proteomes" id="UP000199017">
    <property type="component" value="Unassembled WGS sequence"/>
</dbReference>